<evidence type="ECO:0000313" key="2">
    <source>
        <dbReference type="EMBL" id="GFY72586.1"/>
    </source>
</evidence>
<evidence type="ECO:0000313" key="3">
    <source>
        <dbReference type="Proteomes" id="UP000886998"/>
    </source>
</evidence>
<dbReference type="OrthoDB" id="10478707at2759"/>
<organism evidence="2 3">
    <name type="scientific">Trichonephila inaurata madagascariensis</name>
    <dbReference type="NCBI Taxonomy" id="2747483"/>
    <lineage>
        <taxon>Eukaryota</taxon>
        <taxon>Metazoa</taxon>
        <taxon>Ecdysozoa</taxon>
        <taxon>Arthropoda</taxon>
        <taxon>Chelicerata</taxon>
        <taxon>Arachnida</taxon>
        <taxon>Araneae</taxon>
        <taxon>Araneomorphae</taxon>
        <taxon>Entelegynae</taxon>
        <taxon>Araneoidea</taxon>
        <taxon>Nephilidae</taxon>
        <taxon>Trichonephila</taxon>
        <taxon>Trichonephila inaurata</taxon>
    </lineage>
</organism>
<feature type="chain" id="PRO_5036463086" evidence="1">
    <location>
        <begin position="26"/>
        <end position="192"/>
    </location>
</feature>
<reference evidence="2" key="1">
    <citation type="submission" date="2020-08" db="EMBL/GenBank/DDBJ databases">
        <title>Multicomponent nature underlies the extraordinary mechanical properties of spider dragline silk.</title>
        <authorList>
            <person name="Kono N."/>
            <person name="Nakamura H."/>
            <person name="Mori M."/>
            <person name="Yoshida Y."/>
            <person name="Ohtoshi R."/>
            <person name="Malay A.D."/>
            <person name="Moran D.A.P."/>
            <person name="Tomita M."/>
            <person name="Numata K."/>
            <person name="Arakawa K."/>
        </authorList>
    </citation>
    <scope>NUCLEOTIDE SEQUENCE</scope>
</reference>
<feature type="signal peptide" evidence="1">
    <location>
        <begin position="1"/>
        <end position="25"/>
    </location>
</feature>
<dbReference type="Proteomes" id="UP000886998">
    <property type="component" value="Unassembled WGS sequence"/>
</dbReference>
<accession>A0A8X6YKH9</accession>
<dbReference type="AlphaFoldDB" id="A0A8X6YKH9"/>
<comment type="caution">
    <text evidence="2">The sequence shown here is derived from an EMBL/GenBank/DDBJ whole genome shotgun (WGS) entry which is preliminary data.</text>
</comment>
<gene>
    <name evidence="2" type="ORF">TNIN_415041</name>
</gene>
<sequence length="192" mass="22568">MKSLKTFQGFLWLLYQFLLILEVKCGTKREMFDCASIHVCDCGIADEYFKCFNLAPVKAKEVTQAWFDEFYPGEYNFKQGINPFNVKLFCNRTIIEHLFEIYLKLDSDMRIYLREIQSDPFRSKEQLQILDARERFKSLVYETPVNSAEDLVACIAATVGEVQYVSANVRSSIHWRCEFCIIARGRNFEYLL</sequence>
<keyword evidence="3" id="KW-1185">Reference proteome</keyword>
<evidence type="ECO:0000256" key="1">
    <source>
        <dbReference type="SAM" id="SignalP"/>
    </source>
</evidence>
<protein>
    <submittedName>
        <fullName evidence="2">Uncharacterized protein</fullName>
    </submittedName>
</protein>
<keyword evidence="1" id="KW-0732">Signal</keyword>
<dbReference type="EMBL" id="BMAV01019524">
    <property type="protein sequence ID" value="GFY72586.1"/>
    <property type="molecule type" value="Genomic_DNA"/>
</dbReference>
<name>A0A8X6YKH9_9ARAC</name>
<proteinExistence type="predicted"/>